<dbReference type="InterPro" id="IPR029045">
    <property type="entry name" value="ClpP/crotonase-like_dom_sf"/>
</dbReference>
<comment type="caution">
    <text evidence="1">The sequence shown here is derived from an EMBL/GenBank/DDBJ whole genome shotgun (WGS) entry which is preliminary data.</text>
</comment>
<dbReference type="PANTHER" id="PTHR35984:SF1">
    <property type="entry name" value="PERIPLASMIC SERINE PROTEASE"/>
    <property type="match status" value="1"/>
</dbReference>
<dbReference type="RefSeq" id="WP_095412934.1">
    <property type="nucleotide sequence ID" value="NZ_QTNY01000007.1"/>
</dbReference>
<protein>
    <recommendedName>
        <fullName evidence="3">Serine dehydrogenasease</fullName>
    </recommendedName>
</protein>
<evidence type="ECO:0000313" key="1">
    <source>
        <dbReference type="EMBL" id="RQP79202.1"/>
    </source>
</evidence>
<name>A0AB74D8E2_9BURK</name>
<dbReference type="EMBL" id="QTNY01000007">
    <property type="protein sequence ID" value="RQP79202.1"/>
    <property type="molecule type" value="Genomic_DNA"/>
</dbReference>
<dbReference type="SUPFAM" id="SSF52096">
    <property type="entry name" value="ClpP/crotonase"/>
    <property type="match status" value="1"/>
</dbReference>
<evidence type="ECO:0008006" key="3">
    <source>
        <dbReference type="Google" id="ProtNLM"/>
    </source>
</evidence>
<dbReference type="Pfam" id="PF01972">
    <property type="entry name" value="SDH_protease"/>
    <property type="match status" value="1"/>
</dbReference>
<dbReference type="PANTHER" id="PTHR35984">
    <property type="entry name" value="PERIPLASMIC SERINE PROTEASE"/>
    <property type="match status" value="1"/>
</dbReference>
<dbReference type="Gene3D" id="3.90.226.10">
    <property type="entry name" value="2-enoyl-CoA Hydratase, Chain A, domain 1"/>
    <property type="match status" value="1"/>
</dbReference>
<reference evidence="1 2" key="1">
    <citation type="submission" date="2018-08" db="EMBL/GenBank/DDBJ databases">
        <title>Comparative analysis of Burkholderia isolates from Puerto Rico.</title>
        <authorList>
            <person name="Hall C."/>
            <person name="Sahl J."/>
            <person name="Wagner D."/>
        </authorList>
    </citation>
    <scope>NUCLEOTIDE SEQUENCE [LARGE SCALE GENOMIC DNA]</scope>
    <source>
        <strain evidence="1 2">Bp8964</strain>
    </source>
</reference>
<dbReference type="InterPro" id="IPR002825">
    <property type="entry name" value="Pept_S49_ser-pept_pro"/>
</dbReference>
<dbReference type="Proteomes" id="UP000273734">
    <property type="component" value="Unassembled WGS sequence"/>
</dbReference>
<accession>A0AB74D8E2</accession>
<gene>
    <name evidence="1" type="ORF">DF015_12410</name>
</gene>
<dbReference type="GO" id="GO:0016020">
    <property type="term" value="C:membrane"/>
    <property type="evidence" value="ECO:0007669"/>
    <property type="project" value="InterPro"/>
</dbReference>
<organism evidence="1 2">
    <name type="scientific">Burkholderia ubonensis</name>
    <dbReference type="NCBI Taxonomy" id="101571"/>
    <lineage>
        <taxon>Bacteria</taxon>
        <taxon>Pseudomonadati</taxon>
        <taxon>Pseudomonadota</taxon>
        <taxon>Betaproteobacteria</taxon>
        <taxon>Burkholderiales</taxon>
        <taxon>Burkholderiaceae</taxon>
        <taxon>Burkholderia</taxon>
        <taxon>Burkholderia cepacia complex</taxon>
    </lineage>
</organism>
<evidence type="ECO:0000313" key="2">
    <source>
        <dbReference type="Proteomes" id="UP000273734"/>
    </source>
</evidence>
<proteinExistence type="predicted"/>
<sequence length="283" mass="30901">MSDANELFPRGTALPKQSPLFWVHNKDRYLRQLLIRDIEALTQRRFVVYYTDCSTAAQVDPNDDTYLAELLGTINGDPVDLMLETNGGYTDATEKIVSILTAMTTDLRVIVPRRAKSNGTVIALTGREIVMGVHSELGPIDPNVVLGPGNAVPADLILKSADKHPPLLAGYASLAVLQTKKLATAVLSSGMLAGSDSKLIEEIVNKISTRDHYHSHGSVIDSREAQALGLKVCHLAPDDDLWQRIWLLRTMCEQDCKAQRIWKLFEGTTISSAIAAPSSPSQA</sequence>
<dbReference type="AlphaFoldDB" id="A0AB74D8E2"/>